<accession>A0A7C9BKI1</accession>
<dbReference type="InterPro" id="IPR013320">
    <property type="entry name" value="ConA-like_dom_sf"/>
</dbReference>
<dbReference type="AlphaFoldDB" id="A0A7C9BKI1"/>
<evidence type="ECO:0000313" key="2">
    <source>
        <dbReference type="Proteomes" id="UP000479293"/>
    </source>
</evidence>
<dbReference type="RefSeq" id="WP_152761384.1">
    <property type="nucleotide sequence ID" value="NZ_WHLY01000002.1"/>
</dbReference>
<dbReference type="InterPro" id="IPR015305">
    <property type="entry name" value="DUF1961"/>
</dbReference>
<protein>
    <submittedName>
        <fullName evidence="1">DUF1961 family protein</fullName>
    </submittedName>
</protein>
<reference evidence="1 2" key="1">
    <citation type="submission" date="2019-10" db="EMBL/GenBank/DDBJ databases">
        <title>Draft Genome Sequence of Cytophagaceae sp. SJW1-29.</title>
        <authorList>
            <person name="Choi A."/>
        </authorList>
    </citation>
    <scope>NUCLEOTIDE SEQUENCE [LARGE SCALE GENOMIC DNA]</scope>
    <source>
        <strain evidence="1 2">SJW1-29</strain>
    </source>
</reference>
<keyword evidence="2" id="KW-1185">Reference proteome</keyword>
<dbReference type="Gene3D" id="2.60.120.200">
    <property type="match status" value="1"/>
</dbReference>
<dbReference type="GO" id="GO:0005975">
    <property type="term" value="P:carbohydrate metabolic process"/>
    <property type="evidence" value="ECO:0007669"/>
    <property type="project" value="UniProtKB-ARBA"/>
</dbReference>
<dbReference type="Proteomes" id="UP000479293">
    <property type="component" value="Unassembled WGS sequence"/>
</dbReference>
<dbReference type="Pfam" id="PF09224">
    <property type="entry name" value="DUF1961"/>
    <property type="match status" value="1"/>
</dbReference>
<dbReference type="GO" id="GO:0004553">
    <property type="term" value="F:hydrolase activity, hydrolyzing O-glycosyl compounds"/>
    <property type="evidence" value="ECO:0007669"/>
    <property type="project" value="UniProtKB-ARBA"/>
</dbReference>
<proteinExistence type="predicted"/>
<gene>
    <name evidence="1" type="ORF">GBK04_16105</name>
</gene>
<sequence>MKNRYSDTLTYLLMLPVLLIGRRGNGQSVNAYPKGTLVYENTFSSPESVKGWVMEGPGTVQVQDGWMELYSENKEYHHVYWCPEDFPANFVAEWDAQNLDKDGGLIILFFSTQGIHGEGIFDPSLPKRDGTFAHYTKSALDCYHISYYTDNPENTERELAHLRKNKGFNLVYQGPEGIPKDSEAIHHLTLTKDEGHIQLFIDDRKVIDWTDDGKTYGKVLGKGKMGFRQMKWSHFRYRNFKVWELGKE</sequence>
<organism evidence="1 2">
    <name type="scientific">Salmonirosea aquatica</name>
    <dbReference type="NCBI Taxonomy" id="2654236"/>
    <lineage>
        <taxon>Bacteria</taxon>
        <taxon>Pseudomonadati</taxon>
        <taxon>Bacteroidota</taxon>
        <taxon>Cytophagia</taxon>
        <taxon>Cytophagales</taxon>
        <taxon>Spirosomataceae</taxon>
        <taxon>Salmonirosea</taxon>
    </lineage>
</organism>
<name>A0A7C9BKI1_9BACT</name>
<comment type="caution">
    <text evidence="1">The sequence shown here is derived from an EMBL/GenBank/DDBJ whole genome shotgun (WGS) entry which is preliminary data.</text>
</comment>
<dbReference type="EMBL" id="WHLY01000002">
    <property type="protein sequence ID" value="MPR34835.1"/>
    <property type="molecule type" value="Genomic_DNA"/>
</dbReference>
<dbReference type="SUPFAM" id="SSF49899">
    <property type="entry name" value="Concanavalin A-like lectins/glucanases"/>
    <property type="match status" value="1"/>
</dbReference>
<evidence type="ECO:0000313" key="1">
    <source>
        <dbReference type="EMBL" id="MPR34835.1"/>
    </source>
</evidence>